<comment type="caution">
    <text evidence="1">The sequence shown here is derived from an EMBL/GenBank/DDBJ whole genome shotgun (WGS) entry which is preliminary data.</text>
</comment>
<reference evidence="1" key="2">
    <citation type="journal article" date="2021" name="PeerJ">
        <title>Extensive microbial diversity within the chicken gut microbiome revealed by metagenomics and culture.</title>
        <authorList>
            <person name="Gilroy R."/>
            <person name="Ravi A."/>
            <person name="Getino M."/>
            <person name="Pursley I."/>
            <person name="Horton D.L."/>
            <person name="Alikhan N.F."/>
            <person name="Baker D."/>
            <person name="Gharbi K."/>
            <person name="Hall N."/>
            <person name="Watson M."/>
            <person name="Adriaenssens E.M."/>
            <person name="Foster-Nyarko E."/>
            <person name="Jarju S."/>
            <person name="Secka A."/>
            <person name="Antonio M."/>
            <person name="Oren A."/>
            <person name="Chaudhuri R.R."/>
            <person name="La Ragione R."/>
            <person name="Hildebrand F."/>
            <person name="Pallen M.J."/>
        </authorList>
    </citation>
    <scope>NUCLEOTIDE SEQUENCE</scope>
    <source>
        <strain evidence="1">G3-8215</strain>
    </source>
</reference>
<protein>
    <submittedName>
        <fullName evidence="1">Uncharacterized protein</fullName>
    </submittedName>
</protein>
<dbReference type="Proteomes" id="UP000725002">
    <property type="component" value="Unassembled WGS sequence"/>
</dbReference>
<evidence type="ECO:0000313" key="2">
    <source>
        <dbReference type="Proteomes" id="UP000725002"/>
    </source>
</evidence>
<dbReference type="EMBL" id="JADILV010000005">
    <property type="protein sequence ID" value="MBO8482600.1"/>
    <property type="molecule type" value="Genomic_DNA"/>
</dbReference>
<sequence length="759" mass="81404">MDRKAIIACIAVLAGLAALVAAAVFFLYSGTGETKSAAIASEGRTGLLAAVPSDAVMVIGFSDLKTACRMLTDTSGCFHYFTGDRESSVLQKFLSGENAGDLGPLKSAKAVLSLHYNGSLVPLMVIDAGRSGASADSRIQRFMADADSCGLSASLLDCADIAGSGTYLYRRSIILLSVSDVQTKSSARHIAKGISILDSDGFADCAEKVGHGDNTVFISCSEIGKFFTGIADKGIYGYADFLKKFSGWACFSIVQSDSGRLRLDGTFTTDKGVEDFVNVFKGYSPSRSTVASVLPSYTIFFAGMPLDDVSAYIASADAFADGAGRLGKIESVRSQLQKSSGISPVQWASTLGVKEVAAAFFKVGSSVEKVLLMKMGNKDMTIVFRDADPSSGKDAAPKVCRYSYGGFAASVFGPFFNATEETCFTYMDDWIIVGSEAAVSEYVEGRALEYPLSGYVADASIQPDFMAGNKYFVSYLSVKDGKDVLGNIFKSAYSAAFAEAAEGYSYVPLSFCVSGDKDGSISAVAEEFRVNVMKTKAPVFERDTVVTVPKGPFKVKNSGTGKMNLFYQQDNMYLCLKEVGGKGIWGVPFSSPICGNAGTIDYFANGKLQILFASGSSLYLIDRLGRYVSPFPVDLGKEILIGPGIYDFNGNRKYNVMILHKDNTIEMYNLQARRPAQWKTITAKETIKGLPEAVKVAGNTYWVVRTSIQTLIFGFYGGEPLTVFEGDRMIRSDSKVIPGEGASVKVVCYDGKTHTIKLQ</sequence>
<gene>
    <name evidence="1" type="ORF">IAB75_00545</name>
</gene>
<proteinExistence type="predicted"/>
<organism evidence="1 2">
    <name type="scientific">Candidatus Cryptobacteroides avicola</name>
    <dbReference type="NCBI Taxonomy" id="2840757"/>
    <lineage>
        <taxon>Bacteria</taxon>
        <taxon>Pseudomonadati</taxon>
        <taxon>Bacteroidota</taxon>
        <taxon>Bacteroidia</taxon>
        <taxon>Bacteroidales</taxon>
        <taxon>Candidatus Cryptobacteroides</taxon>
    </lineage>
</organism>
<name>A0A940DQ22_9BACT</name>
<accession>A0A940DQ22</accession>
<dbReference type="AlphaFoldDB" id="A0A940DQ22"/>
<reference evidence="1" key="1">
    <citation type="submission" date="2020-10" db="EMBL/GenBank/DDBJ databases">
        <authorList>
            <person name="Gilroy R."/>
        </authorList>
    </citation>
    <scope>NUCLEOTIDE SEQUENCE</scope>
    <source>
        <strain evidence="1">G3-8215</strain>
    </source>
</reference>
<evidence type="ECO:0000313" key="1">
    <source>
        <dbReference type="EMBL" id="MBO8482600.1"/>
    </source>
</evidence>